<organism evidence="2 3">
    <name type="scientific">Actinomycetospora lemnae</name>
    <dbReference type="NCBI Taxonomy" id="3019891"/>
    <lineage>
        <taxon>Bacteria</taxon>
        <taxon>Bacillati</taxon>
        <taxon>Actinomycetota</taxon>
        <taxon>Actinomycetes</taxon>
        <taxon>Pseudonocardiales</taxon>
        <taxon>Pseudonocardiaceae</taxon>
        <taxon>Actinomycetospora</taxon>
    </lineage>
</organism>
<proteinExistence type="predicted"/>
<dbReference type="EMBL" id="JAQZAO010000012">
    <property type="protein sequence ID" value="MDD7968398.1"/>
    <property type="molecule type" value="Genomic_DNA"/>
</dbReference>
<keyword evidence="1" id="KW-0812">Transmembrane</keyword>
<evidence type="ECO:0000256" key="1">
    <source>
        <dbReference type="SAM" id="Phobius"/>
    </source>
</evidence>
<dbReference type="InterPro" id="IPR021401">
    <property type="entry name" value="DUF3040"/>
</dbReference>
<evidence type="ECO:0000313" key="2">
    <source>
        <dbReference type="EMBL" id="MDD7968398.1"/>
    </source>
</evidence>
<name>A0ABT5SZU5_9PSEU</name>
<feature type="transmembrane region" description="Helical" evidence="1">
    <location>
        <begin position="69"/>
        <end position="86"/>
    </location>
</feature>
<evidence type="ECO:0000313" key="3">
    <source>
        <dbReference type="Proteomes" id="UP001300763"/>
    </source>
</evidence>
<keyword evidence="1" id="KW-1133">Transmembrane helix</keyword>
<reference evidence="2 3" key="1">
    <citation type="submission" date="2023-02" db="EMBL/GenBank/DDBJ databases">
        <title>Genome sequencing required for Actinomycetospora new species description.</title>
        <authorList>
            <person name="Saimee Y."/>
            <person name="Duangmal K."/>
        </authorList>
    </citation>
    <scope>NUCLEOTIDE SEQUENCE [LARGE SCALE GENOMIC DNA]</scope>
    <source>
        <strain evidence="2 3">DW7H6</strain>
    </source>
</reference>
<dbReference type="RefSeq" id="WP_274202929.1">
    <property type="nucleotide sequence ID" value="NZ_JAQZAO010000012.1"/>
</dbReference>
<gene>
    <name evidence="2" type="ORF">PGB27_23905</name>
</gene>
<keyword evidence="3" id="KW-1185">Reference proteome</keyword>
<dbReference type="Proteomes" id="UP001300763">
    <property type="component" value="Unassembled WGS sequence"/>
</dbReference>
<dbReference type="Pfam" id="PF11239">
    <property type="entry name" value="DUF3040"/>
    <property type="match status" value="1"/>
</dbReference>
<comment type="caution">
    <text evidence="2">The sequence shown here is derived from an EMBL/GenBank/DDBJ whole genome shotgun (WGS) entry which is preliminary data.</text>
</comment>
<protein>
    <submittedName>
        <fullName evidence="2">DUF3040 domain-containing protein</fullName>
    </submittedName>
</protein>
<feature type="transmembrane region" description="Helical" evidence="1">
    <location>
        <begin position="43"/>
        <end position="63"/>
    </location>
</feature>
<sequence length="107" mass="11722">MLDDRERAALLDIENHLLAEDPAWSTAFSTWARRARRRRRFELAFHTLAAVVSAALALLMVVANAPAPATFFVAVTVLLAWLVHRLRRAPLVREGPGGGGGPEATPR</sequence>
<keyword evidence="1" id="KW-0472">Membrane</keyword>
<accession>A0ABT5SZU5</accession>